<evidence type="ECO:0000313" key="4">
    <source>
        <dbReference type="EMBL" id="RGR73466.1"/>
    </source>
</evidence>
<keyword evidence="1" id="KW-0805">Transcription regulation</keyword>
<dbReference type="Proteomes" id="UP000284178">
    <property type="component" value="Unassembled WGS sequence"/>
</dbReference>
<feature type="domain" description="Helix-turn-helix type 11" evidence="3">
    <location>
        <begin position="6"/>
        <end position="65"/>
    </location>
</feature>
<dbReference type="PANTHER" id="PTHR30185:SF18">
    <property type="entry name" value="TRANSCRIPTIONAL REGULATOR MTLR"/>
    <property type="match status" value="1"/>
</dbReference>
<gene>
    <name evidence="4" type="ORF">DWY25_10730</name>
</gene>
<accession>A0A412FZ67</accession>
<evidence type="ECO:0000259" key="3">
    <source>
        <dbReference type="Pfam" id="PF08279"/>
    </source>
</evidence>
<dbReference type="InterPro" id="IPR036388">
    <property type="entry name" value="WH-like_DNA-bd_sf"/>
</dbReference>
<dbReference type="InterPro" id="IPR013196">
    <property type="entry name" value="HTH_11"/>
</dbReference>
<dbReference type="Pfam" id="PF08279">
    <property type="entry name" value="HTH_11"/>
    <property type="match status" value="1"/>
</dbReference>
<dbReference type="SUPFAM" id="SSF46785">
    <property type="entry name" value="Winged helix' DNA-binding domain"/>
    <property type="match status" value="1"/>
</dbReference>
<protein>
    <submittedName>
        <fullName evidence="4">HTH domain-containing protein</fullName>
    </submittedName>
</protein>
<organism evidence="4 5">
    <name type="scientific">Holdemania filiformis</name>
    <dbReference type="NCBI Taxonomy" id="61171"/>
    <lineage>
        <taxon>Bacteria</taxon>
        <taxon>Bacillati</taxon>
        <taxon>Bacillota</taxon>
        <taxon>Erysipelotrichia</taxon>
        <taxon>Erysipelotrichales</taxon>
        <taxon>Erysipelotrichaceae</taxon>
        <taxon>Holdemania</taxon>
    </lineage>
</organism>
<dbReference type="AlphaFoldDB" id="A0A412FZ67"/>
<reference evidence="4 5" key="1">
    <citation type="submission" date="2018-08" db="EMBL/GenBank/DDBJ databases">
        <title>A genome reference for cultivated species of the human gut microbiota.</title>
        <authorList>
            <person name="Zou Y."/>
            <person name="Xue W."/>
            <person name="Luo G."/>
        </authorList>
    </citation>
    <scope>NUCLEOTIDE SEQUENCE [LARGE SCALE GENOMIC DNA]</scope>
    <source>
        <strain evidence="4 5">AF24-29</strain>
    </source>
</reference>
<keyword evidence="2" id="KW-0804">Transcription</keyword>
<comment type="caution">
    <text evidence="4">The sequence shown here is derived from an EMBL/GenBank/DDBJ whole genome shotgun (WGS) entry which is preliminary data.</text>
</comment>
<dbReference type="PANTHER" id="PTHR30185">
    <property type="entry name" value="CRYPTIC BETA-GLUCOSIDE BGL OPERON ANTITERMINATOR"/>
    <property type="match status" value="1"/>
</dbReference>
<proteinExistence type="predicted"/>
<dbReference type="InterPro" id="IPR036390">
    <property type="entry name" value="WH_DNA-bd_sf"/>
</dbReference>
<dbReference type="GeneID" id="83015871"/>
<sequence>MEITEREAKLLKTLKTHKKPVSCDKLADLCGLSADTVRRELGFLSTSLKSDTGCRITGQRGHGYQLIVVEPQLAETFFNRLAQQYQWDEQSDVRILTALLLCRILASPKSLTWPGLIEEFQISEDWLPEIILIAKTQLATFELALQPEGEGKNVRFTVRGSELQKRYCLIWQSLLLASKPEAGLNRIPVLPGDFQREQRTVSALWPIIQECLKAVPSLTLSYSDCQALIAGLILCHCRRDPMLRLTLTDEQWKMPRDRQAAAFVDALFQRLDPTVYLDSEENRRFLEVLTTALRDLSISIVEAAAASSTIAAPILNHLARRYPFKFLKNPAFQKNVSGWLTQLDIRRAFAMPPFPLIVNDWLCDPLSEGLALELTRCIEDCFHAPLSYDFKQQAAKCLLPYLKPLSTEPMFTVWIVARQGLGAAQKWLDRINTHFPTLSGTAPLFLFKPVEFTVLFQQSSNASDLIWTDIPNLPGIPPENVFYFPALAQKRYTEASFDPYTPLRDWLNRNFRVIAGTTRIRQKKELNKVLDDMPVSLARRVNPASKINRIPTANHIAFLGGETAALEKSEIYFWINDKSVVWDEQDVRFFFYYRCAAPLEKSWRQLQWLCERWLRLPPSKLVKAASMTTSSLYDLLIDTSRKR</sequence>
<dbReference type="RefSeq" id="WP_117895226.1">
    <property type="nucleotide sequence ID" value="NZ_CABJCV010000012.1"/>
</dbReference>
<dbReference type="Gene3D" id="1.10.10.10">
    <property type="entry name" value="Winged helix-like DNA-binding domain superfamily/Winged helix DNA-binding domain"/>
    <property type="match status" value="1"/>
</dbReference>
<dbReference type="InterPro" id="IPR050661">
    <property type="entry name" value="BglG_antiterminators"/>
</dbReference>
<evidence type="ECO:0000256" key="1">
    <source>
        <dbReference type="ARBA" id="ARBA00023015"/>
    </source>
</evidence>
<name>A0A412FZ67_9FIRM</name>
<evidence type="ECO:0000256" key="2">
    <source>
        <dbReference type="ARBA" id="ARBA00023163"/>
    </source>
</evidence>
<dbReference type="EMBL" id="QRUP01000012">
    <property type="protein sequence ID" value="RGR73466.1"/>
    <property type="molecule type" value="Genomic_DNA"/>
</dbReference>
<evidence type="ECO:0000313" key="5">
    <source>
        <dbReference type="Proteomes" id="UP000284178"/>
    </source>
</evidence>
<keyword evidence="5" id="KW-1185">Reference proteome</keyword>